<gene>
    <name evidence="2" type="ORF">B0H16DRAFT_1852861</name>
</gene>
<dbReference type="AlphaFoldDB" id="A0AAD7IP35"/>
<evidence type="ECO:0000313" key="3">
    <source>
        <dbReference type="Proteomes" id="UP001215598"/>
    </source>
</evidence>
<feature type="transmembrane region" description="Helical" evidence="1">
    <location>
        <begin position="176"/>
        <end position="195"/>
    </location>
</feature>
<name>A0AAD7IP35_9AGAR</name>
<reference evidence="2" key="1">
    <citation type="submission" date="2023-03" db="EMBL/GenBank/DDBJ databases">
        <title>Massive genome expansion in bonnet fungi (Mycena s.s.) driven by repeated elements and novel gene families across ecological guilds.</title>
        <authorList>
            <consortium name="Lawrence Berkeley National Laboratory"/>
            <person name="Harder C.B."/>
            <person name="Miyauchi S."/>
            <person name="Viragh M."/>
            <person name="Kuo A."/>
            <person name="Thoen E."/>
            <person name="Andreopoulos B."/>
            <person name="Lu D."/>
            <person name="Skrede I."/>
            <person name="Drula E."/>
            <person name="Henrissat B."/>
            <person name="Morin E."/>
            <person name="Kohler A."/>
            <person name="Barry K."/>
            <person name="LaButti K."/>
            <person name="Morin E."/>
            <person name="Salamov A."/>
            <person name="Lipzen A."/>
            <person name="Mereny Z."/>
            <person name="Hegedus B."/>
            <person name="Baldrian P."/>
            <person name="Stursova M."/>
            <person name="Weitz H."/>
            <person name="Taylor A."/>
            <person name="Grigoriev I.V."/>
            <person name="Nagy L.G."/>
            <person name="Martin F."/>
            <person name="Kauserud H."/>
        </authorList>
    </citation>
    <scope>NUCLEOTIDE SEQUENCE</scope>
    <source>
        <strain evidence="2">CBHHK182m</strain>
    </source>
</reference>
<keyword evidence="1" id="KW-0472">Membrane</keyword>
<accession>A0AAD7IP35</accession>
<dbReference type="EMBL" id="JARKIB010000079">
    <property type="protein sequence ID" value="KAJ7746626.1"/>
    <property type="molecule type" value="Genomic_DNA"/>
</dbReference>
<comment type="caution">
    <text evidence="2">The sequence shown here is derived from an EMBL/GenBank/DDBJ whole genome shotgun (WGS) entry which is preliminary data.</text>
</comment>
<protein>
    <submittedName>
        <fullName evidence="2">Uncharacterized protein</fullName>
    </submittedName>
</protein>
<sequence length="323" mass="36253">MSASRSGEKTLQRALEALEDGGRKRVDCQVLLENTFHTFSALERWETADSKISSVRSTIELIRQQGHGYFDTLVDSIVVATKLNEFAQDMVALVGFLLDPADKPDEILDFVADMRTYTNEALEKSKHMSSTYRNIREEINQISAGIPNQMSRLERREQRVIEKKELLERRIGRAKVFKNVGTAAVAIVSAVSIVAFPPMMLIIPVGIPIAILAVEAYEHRSSKALMKREDEIMDCRIGLQQLKDMTTCLAVLAQHVDSMVEFWLRSDTMLDTISSGVGRIKGNTSRVKLRLKAIKQQWKDAGEKYTDYATKAGLAMKLLLSDG</sequence>
<dbReference type="Proteomes" id="UP001215598">
    <property type="component" value="Unassembled WGS sequence"/>
</dbReference>
<keyword evidence="1" id="KW-1133">Transmembrane helix</keyword>
<proteinExistence type="predicted"/>
<keyword evidence="3" id="KW-1185">Reference proteome</keyword>
<organism evidence="2 3">
    <name type="scientific">Mycena metata</name>
    <dbReference type="NCBI Taxonomy" id="1033252"/>
    <lineage>
        <taxon>Eukaryota</taxon>
        <taxon>Fungi</taxon>
        <taxon>Dikarya</taxon>
        <taxon>Basidiomycota</taxon>
        <taxon>Agaricomycotina</taxon>
        <taxon>Agaricomycetes</taxon>
        <taxon>Agaricomycetidae</taxon>
        <taxon>Agaricales</taxon>
        <taxon>Marasmiineae</taxon>
        <taxon>Mycenaceae</taxon>
        <taxon>Mycena</taxon>
    </lineage>
</organism>
<dbReference type="SUPFAM" id="SSF58100">
    <property type="entry name" value="Bacterial hemolysins"/>
    <property type="match status" value="1"/>
</dbReference>
<evidence type="ECO:0000313" key="2">
    <source>
        <dbReference type="EMBL" id="KAJ7746626.1"/>
    </source>
</evidence>
<dbReference type="Gene3D" id="1.20.1170.10">
    <property type="match status" value="1"/>
</dbReference>
<evidence type="ECO:0000256" key="1">
    <source>
        <dbReference type="SAM" id="Phobius"/>
    </source>
</evidence>
<keyword evidence="1" id="KW-0812">Transmembrane</keyword>